<evidence type="ECO:0000256" key="8">
    <source>
        <dbReference type="ARBA" id="ARBA00022782"/>
    </source>
</evidence>
<accession>A0A3B4B4X8</accession>
<dbReference type="InterPro" id="IPR015943">
    <property type="entry name" value="WD40/YVTN_repeat-like_dom_sf"/>
</dbReference>
<evidence type="ECO:0000256" key="7">
    <source>
        <dbReference type="ARBA" id="ARBA00022737"/>
    </source>
</evidence>
<evidence type="ECO:0000256" key="10">
    <source>
        <dbReference type="ARBA" id="ARBA00022989"/>
    </source>
</evidence>
<keyword evidence="11 16" id="KW-0472">Membrane</keyword>
<keyword evidence="7" id="KW-0677">Repeat</keyword>
<dbReference type="PANTHER" id="PTHR11036">
    <property type="entry name" value="SEMAPHORIN"/>
    <property type="match status" value="1"/>
</dbReference>
<evidence type="ECO:0000256" key="9">
    <source>
        <dbReference type="ARBA" id="ARBA00022902"/>
    </source>
</evidence>
<dbReference type="InterPro" id="IPR002165">
    <property type="entry name" value="Plexin_repeat"/>
</dbReference>
<dbReference type="PRINTS" id="PR01705">
    <property type="entry name" value="TSP1REPEAT"/>
</dbReference>
<evidence type="ECO:0000256" key="4">
    <source>
        <dbReference type="ARBA" id="ARBA00022525"/>
    </source>
</evidence>
<dbReference type="GO" id="GO:0007411">
    <property type="term" value="P:axon guidance"/>
    <property type="evidence" value="ECO:0007669"/>
    <property type="project" value="UniProtKB-ARBA"/>
</dbReference>
<feature type="signal peptide" evidence="17">
    <location>
        <begin position="1"/>
        <end position="21"/>
    </location>
</feature>
<keyword evidence="6 17" id="KW-0732">Signal</keyword>
<keyword evidence="10 16" id="KW-1133">Transmembrane helix</keyword>
<dbReference type="Gene3D" id="2.20.100.10">
    <property type="entry name" value="Thrombospondin type-1 (TSP1) repeat"/>
    <property type="match status" value="4"/>
</dbReference>
<dbReference type="Gene3D" id="2.130.10.10">
    <property type="entry name" value="YVTN repeat-like/Quinoprotein amine dehydrogenase"/>
    <property type="match status" value="1"/>
</dbReference>
<dbReference type="GO" id="GO:0045499">
    <property type="term" value="F:chemorepellent activity"/>
    <property type="evidence" value="ECO:0007669"/>
    <property type="project" value="TreeGrafter"/>
</dbReference>
<dbReference type="Proteomes" id="UP000261520">
    <property type="component" value="Unplaced"/>
</dbReference>
<evidence type="ECO:0000256" key="5">
    <source>
        <dbReference type="ARBA" id="ARBA00022692"/>
    </source>
</evidence>
<dbReference type="Pfam" id="PF00090">
    <property type="entry name" value="TSP_1"/>
    <property type="match status" value="5"/>
</dbReference>
<proteinExistence type="predicted"/>
<evidence type="ECO:0000256" key="16">
    <source>
        <dbReference type="SAM" id="Phobius"/>
    </source>
</evidence>
<comment type="caution">
    <text evidence="15">Lacks conserved residue(s) required for the propagation of feature annotation.</text>
</comment>
<name>A0A3B4B4X8_9GOBI</name>
<evidence type="ECO:0000256" key="13">
    <source>
        <dbReference type="ARBA" id="ARBA00023180"/>
    </source>
</evidence>
<dbReference type="Pfam" id="PF01437">
    <property type="entry name" value="PSI"/>
    <property type="match status" value="1"/>
</dbReference>
<evidence type="ECO:0000256" key="12">
    <source>
        <dbReference type="ARBA" id="ARBA00023157"/>
    </source>
</evidence>
<evidence type="ECO:0000256" key="15">
    <source>
        <dbReference type="PROSITE-ProRule" id="PRU00352"/>
    </source>
</evidence>
<keyword evidence="9" id="KW-0524">Neurogenesis</keyword>
<reference evidence="19" key="2">
    <citation type="submission" date="2025-09" db="UniProtKB">
        <authorList>
            <consortium name="Ensembl"/>
        </authorList>
    </citation>
    <scope>IDENTIFICATION</scope>
</reference>
<dbReference type="InterPro" id="IPR016201">
    <property type="entry name" value="PSI"/>
</dbReference>
<dbReference type="PROSITE" id="PS51004">
    <property type="entry name" value="SEMA"/>
    <property type="match status" value="1"/>
</dbReference>
<dbReference type="GO" id="GO:0005886">
    <property type="term" value="C:plasma membrane"/>
    <property type="evidence" value="ECO:0007669"/>
    <property type="project" value="TreeGrafter"/>
</dbReference>
<dbReference type="FunFam" id="3.30.1680.10:FF:000003">
    <property type="entry name" value="semaphorin-5B isoform X1"/>
    <property type="match status" value="1"/>
</dbReference>
<dbReference type="PROSITE" id="PS50092">
    <property type="entry name" value="TSP1"/>
    <property type="match status" value="5"/>
</dbReference>
<dbReference type="FunFam" id="2.20.100.10:FF:000001">
    <property type="entry name" value="semaphorin-5A isoform X1"/>
    <property type="match status" value="2"/>
</dbReference>
<dbReference type="GO" id="GO:0005576">
    <property type="term" value="C:extracellular region"/>
    <property type="evidence" value="ECO:0007669"/>
    <property type="project" value="UniProtKB-SubCell"/>
</dbReference>
<dbReference type="FunFam" id="2.20.100.10:FF:000021">
    <property type="entry name" value="semaphorin-5B isoform X1"/>
    <property type="match status" value="1"/>
</dbReference>
<dbReference type="SUPFAM" id="SSF103575">
    <property type="entry name" value="Plexin repeat"/>
    <property type="match status" value="1"/>
</dbReference>
<sequence>MWCTGLGAVTTFSLMVALCCSQFVSQPEIKTEDFLRLWMSEFSHSGAKDFSQLAVDLNRGQLIVGARNFLFRLHLTNISLIQAAEWAPDEDTKLSCQSKGKTEDECQNYVRVLLTSGSTLFTCGTNAFTPVCMTRQVNSINGVARCPYDPRHNSTAMITARGELYAATVIDFSGRDPVLYRSLGNMPPLRSAQYNSKWLNEPNFVSVYEIGRFAYFFFRETAVGNDCGKMVFSRVARVCKNDVGGRFLLEDTWTTFMKARLNCSRSGEIPFYFNELQSTFHLPEQDLIYGIFTTNVNSLSASAICAFNLSSITTAFNGPFRFQENPRTAWQPTPNPIPNFQCGTLDEAGPGQNLTERSLQDAQRLFLMNDVVQPITVNPLLTQDTVRLSCLCVDVVQGAGDRLYYVMYIGTEYGTILKALSTTDKRLQGCYLEELRPLPPGLSGPIKSLRLLQRDRSLFVGLSDRMVKIPLERCSSHPSERQCVEARDPYCGWDRLKRRCTTYEESSNMNQWIQNITDCPVRNLTQDGGFGPWAQWQSCSHSDGEGSSLCLCRSRSCDGPSARCGGEECKGPTIQVANCSRNGGWTPWSSWGQCSSSCGIGFEVRQRSCNNPSPRHGGRVCVGQGREERLCNERRPCPLPVSWTSWGPWAKCSSECGGGVHSRSRSCENGSSCPGCATEYRACNLEACPEVRRNTPWTPWIPVNVSQDGSRLEQRSRYTCRALLPKPQLLQSGKKKTETRYCPNDGSGACQTDALVEDLVKSSGRSPVVPQGARWGLWETWSMCSRSCSRGFRTRKRLCSTPQGRTTPSACVGSPVEYQDCAMQPCPDICIGLHTEEALCNTHSCEGWPEWTDWGDCDENGLQFRTRSCGDSGLCLNNVSQSRTCKPHEVPVFLLAYTLFQLIAVGLASFFVAALLSAMGYSYCHHLNRTSSESAVIHPSTPNHLNYNKPGNAAPKNEKYIPMEFKTLNKNNLHVNEETCNHFSTALGPSNMFTTTYYPPGLSKYDYHHQEAACRTFNMHS</sequence>
<dbReference type="InterPro" id="IPR036352">
    <property type="entry name" value="Semap_dom_sf"/>
</dbReference>
<dbReference type="Ensembl" id="ENSPMGT00000026094.1">
    <property type="protein sequence ID" value="ENSPMGP00000024493.1"/>
    <property type="gene ID" value="ENSPMGG00000019815.1"/>
</dbReference>
<organism evidence="19 20">
    <name type="scientific">Periophthalmus magnuspinnatus</name>
    <dbReference type="NCBI Taxonomy" id="409849"/>
    <lineage>
        <taxon>Eukaryota</taxon>
        <taxon>Metazoa</taxon>
        <taxon>Chordata</taxon>
        <taxon>Craniata</taxon>
        <taxon>Vertebrata</taxon>
        <taxon>Euteleostomi</taxon>
        <taxon>Actinopterygii</taxon>
        <taxon>Neopterygii</taxon>
        <taxon>Teleostei</taxon>
        <taxon>Neoteleostei</taxon>
        <taxon>Acanthomorphata</taxon>
        <taxon>Gobiaria</taxon>
        <taxon>Gobiiformes</taxon>
        <taxon>Gobioidei</taxon>
        <taxon>Gobiidae</taxon>
        <taxon>Oxudercinae</taxon>
        <taxon>Periophthalmus</taxon>
    </lineage>
</organism>
<dbReference type="InterPro" id="IPR036383">
    <property type="entry name" value="TSP1_rpt_sf"/>
</dbReference>
<feature type="chain" id="PRO_5017434413" description="Semaphorin-2A" evidence="17">
    <location>
        <begin position="22"/>
        <end position="1021"/>
    </location>
</feature>
<dbReference type="GO" id="GO:0001755">
    <property type="term" value="P:neural crest cell migration"/>
    <property type="evidence" value="ECO:0007669"/>
    <property type="project" value="TreeGrafter"/>
</dbReference>
<dbReference type="SMART" id="SM00630">
    <property type="entry name" value="Sema"/>
    <property type="match status" value="1"/>
</dbReference>
<protein>
    <recommendedName>
        <fullName evidence="14">Semaphorin-2A</fullName>
    </recommendedName>
</protein>
<keyword evidence="13" id="KW-0325">Glycoprotein</keyword>
<keyword evidence="8" id="KW-0221">Differentiation</keyword>
<keyword evidence="5 16" id="KW-0812">Transmembrane</keyword>
<dbReference type="AlphaFoldDB" id="A0A3B4B4X8"/>
<dbReference type="GO" id="GO:0030335">
    <property type="term" value="P:positive regulation of cell migration"/>
    <property type="evidence" value="ECO:0007669"/>
    <property type="project" value="TreeGrafter"/>
</dbReference>
<dbReference type="GO" id="GO:0030215">
    <property type="term" value="F:semaphorin receptor binding"/>
    <property type="evidence" value="ECO:0007669"/>
    <property type="project" value="InterPro"/>
</dbReference>
<evidence type="ECO:0000313" key="19">
    <source>
        <dbReference type="Ensembl" id="ENSPMGP00000024493.1"/>
    </source>
</evidence>
<dbReference type="FunFam" id="2.130.10.10:FF:000369">
    <property type="entry name" value="semaphorin-2A isoform X1"/>
    <property type="match status" value="1"/>
</dbReference>
<dbReference type="InterPro" id="IPR001627">
    <property type="entry name" value="Semap_dom"/>
</dbReference>
<reference evidence="19" key="1">
    <citation type="submission" date="2025-08" db="UniProtKB">
        <authorList>
            <consortium name="Ensembl"/>
        </authorList>
    </citation>
    <scope>IDENTIFICATION</scope>
</reference>
<dbReference type="SMART" id="SM00209">
    <property type="entry name" value="TSP1"/>
    <property type="match status" value="5"/>
</dbReference>
<keyword evidence="12" id="KW-1015">Disulfide bond</keyword>
<evidence type="ECO:0000256" key="2">
    <source>
        <dbReference type="ARBA" id="ARBA00004613"/>
    </source>
</evidence>
<dbReference type="InterPro" id="IPR027231">
    <property type="entry name" value="Semaphorin"/>
</dbReference>
<evidence type="ECO:0000256" key="3">
    <source>
        <dbReference type="ARBA" id="ARBA00022473"/>
    </source>
</evidence>
<evidence type="ECO:0000256" key="14">
    <source>
        <dbReference type="ARBA" id="ARBA00074148"/>
    </source>
</evidence>
<dbReference type="SMART" id="SM00423">
    <property type="entry name" value="PSI"/>
    <property type="match status" value="1"/>
</dbReference>
<evidence type="ECO:0000256" key="1">
    <source>
        <dbReference type="ARBA" id="ARBA00004167"/>
    </source>
</evidence>
<evidence type="ECO:0000259" key="18">
    <source>
        <dbReference type="PROSITE" id="PS51004"/>
    </source>
</evidence>
<keyword evidence="4" id="KW-0964">Secreted</keyword>
<dbReference type="STRING" id="409849.ENSPMGP00000024493"/>
<keyword evidence="3" id="KW-0217">Developmental protein</keyword>
<comment type="subcellular location">
    <subcellularLocation>
        <location evidence="1">Membrane</location>
        <topology evidence="1">Single-pass membrane protein</topology>
    </subcellularLocation>
    <subcellularLocation>
        <location evidence="2">Secreted</location>
    </subcellularLocation>
</comment>
<dbReference type="SUPFAM" id="SSF82895">
    <property type="entry name" value="TSP-1 type 1 repeat"/>
    <property type="match status" value="3"/>
</dbReference>
<feature type="transmembrane region" description="Helical" evidence="16">
    <location>
        <begin position="892"/>
        <end position="916"/>
    </location>
</feature>
<dbReference type="FunFam" id="2.20.100.10:FF:000007">
    <property type="entry name" value="Thrombospondin 1"/>
    <property type="match status" value="1"/>
</dbReference>
<dbReference type="Pfam" id="PF23260">
    <property type="entry name" value="TSP1_2"/>
    <property type="match status" value="1"/>
</dbReference>
<keyword evidence="20" id="KW-1185">Reference proteome</keyword>
<dbReference type="InterPro" id="IPR000884">
    <property type="entry name" value="TSP1_rpt"/>
</dbReference>
<evidence type="ECO:0000313" key="20">
    <source>
        <dbReference type="Proteomes" id="UP000261520"/>
    </source>
</evidence>
<feature type="domain" description="Sema" evidence="18">
    <location>
        <begin position="21"/>
        <end position="471"/>
    </location>
</feature>
<dbReference type="PANTHER" id="PTHR11036:SF39">
    <property type="entry name" value="SEMAPHORIN-5B"/>
    <property type="match status" value="1"/>
</dbReference>
<evidence type="ECO:0000256" key="17">
    <source>
        <dbReference type="SAM" id="SignalP"/>
    </source>
</evidence>
<dbReference type="Gene3D" id="3.30.1680.10">
    <property type="entry name" value="ligand-binding face of the semaphorins, domain 2"/>
    <property type="match status" value="1"/>
</dbReference>
<evidence type="ECO:0000256" key="11">
    <source>
        <dbReference type="ARBA" id="ARBA00023136"/>
    </source>
</evidence>
<dbReference type="SUPFAM" id="SSF101912">
    <property type="entry name" value="Sema domain"/>
    <property type="match status" value="1"/>
</dbReference>
<dbReference type="InterPro" id="IPR057563">
    <property type="entry name" value="Sema5A/B-like_TSP-1"/>
</dbReference>
<dbReference type="GO" id="GO:0071526">
    <property type="term" value="P:semaphorin-plexin signaling pathway"/>
    <property type="evidence" value="ECO:0007669"/>
    <property type="project" value="TreeGrafter"/>
</dbReference>
<dbReference type="Pfam" id="PF01403">
    <property type="entry name" value="Sema"/>
    <property type="match status" value="1"/>
</dbReference>
<evidence type="ECO:0000256" key="6">
    <source>
        <dbReference type="ARBA" id="ARBA00022729"/>
    </source>
</evidence>